<gene>
    <name evidence="2" type="ORF">GCM10009741_23150</name>
</gene>
<dbReference type="InterPro" id="IPR036928">
    <property type="entry name" value="AS_sf"/>
</dbReference>
<evidence type="ECO:0000313" key="3">
    <source>
        <dbReference type="Proteomes" id="UP001500363"/>
    </source>
</evidence>
<feature type="domain" description="Amidase" evidence="1">
    <location>
        <begin position="336"/>
        <end position="433"/>
    </location>
</feature>
<dbReference type="Pfam" id="PF01425">
    <property type="entry name" value="Amidase"/>
    <property type="match status" value="2"/>
</dbReference>
<protein>
    <submittedName>
        <fullName evidence="2">Amidase</fullName>
    </submittedName>
</protein>
<evidence type="ECO:0000313" key="2">
    <source>
        <dbReference type="EMBL" id="GAA1521471.1"/>
    </source>
</evidence>
<dbReference type="Gene3D" id="3.90.1300.10">
    <property type="entry name" value="Amidase signature (AS) domain"/>
    <property type="match status" value="1"/>
</dbReference>
<reference evidence="3" key="1">
    <citation type="journal article" date="2019" name="Int. J. Syst. Evol. Microbiol.">
        <title>The Global Catalogue of Microorganisms (GCM) 10K type strain sequencing project: providing services to taxonomists for standard genome sequencing and annotation.</title>
        <authorList>
            <consortium name="The Broad Institute Genomics Platform"/>
            <consortium name="The Broad Institute Genome Sequencing Center for Infectious Disease"/>
            <person name="Wu L."/>
            <person name="Ma J."/>
        </authorList>
    </citation>
    <scope>NUCLEOTIDE SEQUENCE [LARGE SCALE GENOMIC DNA]</scope>
    <source>
        <strain evidence="3">JCM 14303</strain>
    </source>
</reference>
<dbReference type="PANTHER" id="PTHR43372">
    <property type="entry name" value="FATTY-ACID AMIDE HYDROLASE"/>
    <property type="match status" value="1"/>
</dbReference>
<dbReference type="EMBL" id="BAAANC010000001">
    <property type="protein sequence ID" value="GAA1521471.1"/>
    <property type="molecule type" value="Genomic_DNA"/>
</dbReference>
<name>A0ABP4LDM1_9ACTN</name>
<dbReference type="SUPFAM" id="SSF75304">
    <property type="entry name" value="Amidase signature (AS) enzymes"/>
    <property type="match status" value="1"/>
</dbReference>
<dbReference type="InterPro" id="IPR052739">
    <property type="entry name" value="FAAH2"/>
</dbReference>
<dbReference type="PANTHER" id="PTHR43372:SF4">
    <property type="entry name" value="FATTY-ACID AMIDE HYDROLASE 2"/>
    <property type="match status" value="1"/>
</dbReference>
<dbReference type="Proteomes" id="UP001500363">
    <property type="component" value="Unassembled WGS sequence"/>
</dbReference>
<dbReference type="InterPro" id="IPR023631">
    <property type="entry name" value="Amidase_dom"/>
</dbReference>
<evidence type="ECO:0000259" key="1">
    <source>
        <dbReference type="Pfam" id="PF01425"/>
    </source>
</evidence>
<proteinExistence type="predicted"/>
<organism evidence="2 3">
    <name type="scientific">Kribbella lupini</name>
    <dbReference type="NCBI Taxonomy" id="291602"/>
    <lineage>
        <taxon>Bacteria</taxon>
        <taxon>Bacillati</taxon>
        <taxon>Actinomycetota</taxon>
        <taxon>Actinomycetes</taxon>
        <taxon>Propionibacteriales</taxon>
        <taxon>Kribbellaceae</taxon>
        <taxon>Kribbella</taxon>
    </lineage>
</organism>
<feature type="domain" description="Amidase" evidence="1">
    <location>
        <begin position="30"/>
        <end position="302"/>
    </location>
</feature>
<sequence length="460" mass="47921">MSTEMEIPMQALSLTELARLLADGELSAVDVLDSYLEQIATRNEAVNAVVSLDVEGARERAIEDDRALAAGQPIGPLHGVPMTLKDAHDVAGLRTTVGAPELDRVATADGAIAARLRAAGANLIGHTNVPAWLADYQSANAIFGRTSNPWDVSRTCGGSSGGAAAAVAAELTPAEIGSDLAGSLRQPAAFCGVYSLKPTEHLVPLTGFLRTPGPRPVRVMASLGPIARSLNDLELLLSIIAGPDGYDADVSPVPFEHRADVAVRGMRLAVAPTIPGAPIAGVLSDRVRALGKGVVNAGGAVVEALPDVDWDTQLELFGDLLTMLTSDPREQGLLGYLDLLHRRDAVVATWDAFFHEYDALVMPAAATVAFPHCDAETFDVDGNQVPYHEQGFLYAFSSLVGLPALTVPAGVDGDGVPVGLQLVGPRWSDAKLLAVARGLEAAGIAPGYRRPPVLDQGGGV</sequence>
<keyword evidence="3" id="KW-1185">Reference proteome</keyword>
<comment type="caution">
    <text evidence="2">The sequence shown here is derived from an EMBL/GenBank/DDBJ whole genome shotgun (WGS) entry which is preliminary data.</text>
</comment>
<accession>A0ABP4LDM1</accession>